<dbReference type="RefSeq" id="WP_134171364.1">
    <property type="nucleotide sequence ID" value="NZ_SODD01000064.1"/>
</dbReference>
<dbReference type="GO" id="GO:0006313">
    <property type="term" value="P:DNA transposition"/>
    <property type="evidence" value="ECO:0007669"/>
    <property type="project" value="InterPro"/>
</dbReference>
<evidence type="ECO:0000313" key="3">
    <source>
        <dbReference type="EMBL" id="TDW08933.1"/>
    </source>
</evidence>
<evidence type="ECO:0000259" key="2">
    <source>
        <dbReference type="Pfam" id="PF14319"/>
    </source>
</evidence>
<dbReference type="Pfam" id="PF14319">
    <property type="entry name" value="Zn_Tnp_IS91"/>
    <property type="match status" value="1"/>
</dbReference>
<dbReference type="EMBL" id="SODD01000064">
    <property type="protein sequence ID" value="TDW08933.1"/>
    <property type="molecule type" value="Genomic_DNA"/>
</dbReference>
<gene>
    <name evidence="3" type="ORF">EDD63_1646</name>
</gene>
<keyword evidence="4" id="KW-1185">Reference proteome</keyword>
<feature type="domain" description="Transposase zinc-binding" evidence="2">
    <location>
        <begin position="38"/>
        <end position="132"/>
    </location>
</feature>
<sequence length="417" mass="49443">MPIRQETAKSHFSIANKSFDNAWRLQRYDSTKPTIQKIFTDQWSDFLKDPQVAHNGFRDVTLKEVQKMMDCGTFECGFEIYECLACHTTSVVCYTCKSRFCSSCGVRYAKERALGISANALDVPYRHLVFTIDEELREYFLRDREMLHLLFSAVKDTLFYVFDKINGKKDTFTPGIIMVLHTFGRALNWNPHIHCLITEGGMNSKHIYKNINFINYESLRKSFMRTLLYKMRDSYDVNSREYKNFKKLISKLYREHKKGFYVYAPPLENRKGKDAIINYILRYTGRPVMAQSRIIHYNKDKKTIKYYYEDHKTNERIEVEEHVFLFMKKLLLHIPEQQFKMIRYYGIYATCNHSHKEKMRVLLPRLGKAKERVYYRGDLIETFGVDPFLCTCGHYMEFIDYYVPSSKGGDKNGPIYS</sequence>
<dbReference type="GO" id="GO:0003677">
    <property type="term" value="F:DNA binding"/>
    <property type="evidence" value="ECO:0007669"/>
    <property type="project" value="InterPro"/>
</dbReference>
<dbReference type="PANTHER" id="PTHR37023:SF1">
    <property type="entry name" value="ISSOD25 TRANSPOSASE TNPA_ISSOD25"/>
    <property type="match status" value="1"/>
</dbReference>
<comment type="caution">
    <text evidence="3">The sequence shown here is derived from an EMBL/GenBank/DDBJ whole genome shotgun (WGS) entry which is preliminary data.</text>
</comment>
<evidence type="ECO:0000313" key="4">
    <source>
        <dbReference type="Proteomes" id="UP000294743"/>
    </source>
</evidence>
<dbReference type="Proteomes" id="UP000294743">
    <property type="component" value="Unassembled WGS sequence"/>
</dbReference>
<organism evidence="3 4">
    <name type="scientific">Breznakia blatticola</name>
    <dbReference type="NCBI Taxonomy" id="1754012"/>
    <lineage>
        <taxon>Bacteria</taxon>
        <taxon>Bacillati</taxon>
        <taxon>Bacillota</taxon>
        <taxon>Erysipelotrichia</taxon>
        <taxon>Erysipelotrichales</taxon>
        <taxon>Erysipelotrichaceae</taxon>
        <taxon>Breznakia</taxon>
    </lineage>
</organism>
<reference evidence="3 4" key="1">
    <citation type="submission" date="2019-03" db="EMBL/GenBank/DDBJ databases">
        <title>Genomic Encyclopedia of Type Strains, Phase IV (KMG-IV): sequencing the most valuable type-strain genomes for metagenomic binning, comparative biology and taxonomic classification.</title>
        <authorList>
            <person name="Goeker M."/>
        </authorList>
    </citation>
    <scope>NUCLEOTIDE SEQUENCE [LARGE SCALE GENOMIC DNA]</scope>
    <source>
        <strain evidence="3 4">DSM 28867</strain>
    </source>
</reference>
<protein>
    <submittedName>
        <fullName evidence="3">Transposase-like zinc-binding protein</fullName>
    </submittedName>
</protein>
<dbReference type="GO" id="GO:0004803">
    <property type="term" value="F:transposase activity"/>
    <property type="evidence" value="ECO:0007669"/>
    <property type="project" value="InterPro"/>
</dbReference>
<dbReference type="OrthoDB" id="9791273at2"/>
<accession>A0A4R7Z8B2</accession>
<dbReference type="InterPro" id="IPR007069">
    <property type="entry name" value="Transposase_32"/>
</dbReference>
<name>A0A4R7Z8B2_9FIRM</name>
<proteinExistence type="predicted"/>
<dbReference type="AlphaFoldDB" id="A0A4R7Z8B2"/>
<dbReference type="Pfam" id="PF04986">
    <property type="entry name" value="Y2_Tnp"/>
    <property type="match status" value="1"/>
</dbReference>
<dbReference type="PANTHER" id="PTHR37023">
    <property type="entry name" value="TRANSPOSASE"/>
    <property type="match status" value="1"/>
</dbReference>
<feature type="domain" description="Transposase IS801/IS1294" evidence="1">
    <location>
        <begin position="175"/>
        <end position="352"/>
    </location>
</feature>
<dbReference type="InterPro" id="IPR026889">
    <property type="entry name" value="Zn_Tnp"/>
</dbReference>
<evidence type="ECO:0000259" key="1">
    <source>
        <dbReference type="Pfam" id="PF04986"/>
    </source>
</evidence>